<organism evidence="1 2">
    <name type="scientific">Bacillus phage DZ1</name>
    <dbReference type="NCBI Taxonomy" id="3075862"/>
    <lineage>
        <taxon>Viruses</taxon>
        <taxon>Duplodnaviria</taxon>
        <taxon>Heunggongvirae</taxon>
        <taxon>Uroviricota</taxon>
        <taxon>Caudoviricetes</taxon>
        <taxon>Ehrlichviridae</taxon>
        <taxon>Dazunavirus</taxon>
        <taxon>Dazunavirus DZ1</taxon>
    </lineage>
</organism>
<dbReference type="Proteomes" id="UP001304814">
    <property type="component" value="Segment"/>
</dbReference>
<evidence type="ECO:0000313" key="1">
    <source>
        <dbReference type="EMBL" id="WNL49490.1"/>
    </source>
</evidence>
<proteinExistence type="predicted"/>
<name>A0AA96EJN8_9CAUD</name>
<reference evidence="1 2" key="1">
    <citation type="submission" date="2023-07" db="EMBL/GenBank/DDBJ databases">
        <title>Isolation and characterization of Bacillus cereus bacteriophage DZ1 and its application in foods.</title>
        <authorList>
            <person name="Huang Z."/>
            <person name="Ding Y."/>
            <person name="Wu Q."/>
        </authorList>
    </citation>
    <scope>NUCLEOTIDE SEQUENCE [LARGE SCALE GENOMIC DNA]</scope>
</reference>
<evidence type="ECO:0000313" key="2">
    <source>
        <dbReference type="Proteomes" id="UP001304814"/>
    </source>
</evidence>
<sequence>MKGKEIAKRFNIDELRAKKEAALKPTAFDIAMQEVDRLISAEQDKLIRQLGYSLPEDATHKQIVEVTEQMKADGVEVYVSDVEVIDNKIQVKLLVVQEARTITFDLGGEANGSND</sequence>
<dbReference type="EMBL" id="OR338916">
    <property type="protein sequence ID" value="WNL49490.1"/>
    <property type="molecule type" value="Genomic_DNA"/>
</dbReference>
<protein>
    <submittedName>
        <fullName evidence="1">Uncharacterized protein</fullName>
    </submittedName>
</protein>
<keyword evidence="2" id="KW-1185">Reference proteome</keyword>
<accession>A0AA96EJN8</accession>